<dbReference type="SMART" id="SM00267">
    <property type="entry name" value="GGDEF"/>
    <property type="match status" value="1"/>
</dbReference>
<dbReference type="PROSITE" id="PS50839">
    <property type="entry name" value="CHASE"/>
    <property type="match status" value="1"/>
</dbReference>
<evidence type="ECO:0000313" key="8">
    <source>
        <dbReference type="Proteomes" id="UP000297475"/>
    </source>
</evidence>
<dbReference type="Pfam" id="PF00990">
    <property type="entry name" value="GGDEF"/>
    <property type="match status" value="1"/>
</dbReference>
<dbReference type="SUPFAM" id="SSF141868">
    <property type="entry name" value="EAL domain-like"/>
    <property type="match status" value="1"/>
</dbReference>
<dbReference type="RefSeq" id="WP_135480325.1">
    <property type="nucleotide sequence ID" value="NZ_SRMF01000001.1"/>
</dbReference>
<dbReference type="PROSITE" id="PS50887">
    <property type="entry name" value="GGDEF"/>
    <property type="match status" value="1"/>
</dbReference>
<dbReference type="SMART" id="SM00052">
    <property type="entry name" value="EAL"/>
    <property type="match status" value="1"/>
</dbReference>
<evidence type="ECO:0000259" key="3">
    <source>
        <dbReference type="PROSITE" id="PS50113"/>
    </source>
</evidence>
<sequence length="875" mass="98088">MTPEFDYLTASIYDLSLAVVVGCLLFLIWFRITTQQLRWVLPSIVAGGLLVYAYTDDQLTQRYQDSLQQQVNSALMDTGQRLEGALEARLVEARAVTAHLAANPDIDQEDYSAFLERLLDQADLYTNFAAARDLTIDLVFPVEGNEPALGLYYPDVPSQWPMIQVALETRAPVLIGPIDLVQGGTGFIIHQGVFTNNGDLWGVIASVLPLTGILQASGVMTLAEHYYVAVYADSERLGTGPTLAWRSDETLPQDWASHSTRVPNGTWTLQVEPRHDIVLPLGVRLTIGVTVGLLILVSVTITLLLARSREQSRRARKSLQTTAFMLDEAQRIGAMGSWSQTPGANVCTLSPYLQQLMEAPAIMPVTEWERRIPGPEGIEVRRHLDQLSRGEIGFISLEHSLQTSRGTLTVQHTAESGRSQDGTDQLIIGNLLDITDKKATERKLEHLAYFDALTHIPNRFHFKQRLEQMLADHRTHNHRLAVLHIDLDHFKDINDSLGHQVGDEVLRIVSHRITSALKPDDLLARTGGDEFMAVLPSLQHADHAAYVARRIIDKLSTPMSALSHEIFMGISIGIALFPDHARDYEAMYQCADLALYRAKALGRGSFQIYADHLAEDFNRRTQLESALRQAIDLDELYLEYQPRFRADNGQITGIEALLRWRSERFGQIAPDEFIPIAEESGQIVPLGRWVLDRALTEFSACMHRLPPDITLSINLSPRQIQSSDLDEDILLAMRLHNMPGERLDLEITETFIVEDYVDCERFMQRLTAHGVTFSLDDFGTGYSNLVSLSNLPLAALKIDKSFVRDLADRSNHLAIVEAIIQLGHNLDMRVVAEGVEDEQQLACLQQLHCDETQGYYHARPQAMQSLCERFSQADV</sequence>
<dbReference type="InterPro" id="IPR029787">
    <property type="entry name" value="Nucleotide_cyclase"/>
</dbReference>
<dbReference type="FunFam" id="3.30.70.270:FF:000001">
    <property type="entry name" value="Diguanylate cyclase domain protein"/>
    <property type="match status" value="1"/>
</dbReference>
<reference evidence="7 8" key="1">
    <citation type="submission" date="2019-04" db="EMBL/GenBank/DDBJ databases">
        <title>Natronospirillum operosus gen. nov., sp. nov., a haloalkaliphilic satellite isolated from decaying biomass of laboratory culture of cyanobacterium Geitlerinema sp. and proposal of Natronospirillaceae fam. nov. and Saccharospirillaceae fam. nov.</title>
        <authorList>
            <person name="Kevbrin V."/>
            <person name="Boltyanskaya Y."/>
            <person name="Koziaeva V."/>
            <person name="Grouzdev D.S."/>
            <person name="Park M."/>
            <person name="Cho J."/>
        </authorList>
    </citation>
    <scope>NUCLEOTIDE SEQUENCE [LARGE SCALE GENOMIC DNA]</scope>
    <source>
        <strain evidence="7 8">G-116</strain>
    </source>
</reference>
<evidence type="ECO:0000259" key="6">
    <source>
        <dbReference type="PROSITE" id="PS50887"/>
    </source>
</evidence>
<evidence type="ECO:0000256" key="2">
    <source>
        <dbReference type="SAM" id="Phobius"/>
    </source>
</evidence>
<dbReference type="InterPro" id="IPR035919">
    <property type="entry name" value="EAL_sf"/>
</dbReference>
<evidence type="ECO:0000259" key="5">
    <source>
        <dbReference type="PROSITE" id="PS50883"/>
    </source>
</evidence>
<keyword evidence="2" id="KW-0812">Transmembrane</keyword>
<protein>
    <submittedName>
        <fullName evidence="7">EAL domain-containing protein</fullName>
    </submittedName>
</protein>
<dbReference type="InterPro" id="IPR052155">
    <property type="entry name" value="Biofilm_reg_signaling"/>
</dbReference>
<dbReference type="InterPro" id="IPR001633">
    <property type="entry name" value="EAL_dom"/>
</dbReference>
<dbReference type="PANTHER" id="PTHR44757">
    <property type="entry name" value="DIGUANYLATE CYCLASE DGCP"/>
    <property type="match status" value="1"/>
</dbReference>
<dbReference type="CDD" id="cd01949">
    <property type="entry name" value="GGDEF"/>
    <property type="match status" value="1"/>
</dbReference>
<keyword evidence="8" id="KW-1185">Reference proteome</keyword>
<dbReference type="InterPro" id="IPR043128">
    <property type="entry name" value="Rev_trsase/Diguanyl_cyclase"/>
</dbReference>
<dbReference type="SMART" id="SM01079">
    <property type="entry name" value="CHASE"/>
    <property type="match status" value="1"/>
</dbReference>
<evidence type="ECO:0000313" key="7">
    <source>
        <dbReference type="EMBL" id="TGG95013.1"/>
    </source>
</evidence>
<dbReference type="AlphaFoldDB" id="A0A4Z0WI12"/>
<dbReference type="PROSITE" id="PS50883">
    <property type="entry name" value="EAL"/>
    <property type="match status" value="1"/>
</dbReference>
<feature type="domain" description="CHASE" evidence="4">
    <location>
        <begin position="136"/>
        <end position="224"/>
    </location>
</feature>
<dbReference type="InterPro" id="IPR000160">
    <property type="entry name" value="GGDEF_dom"/>
</dbReference>
<comment type="cofactor">
    <cofactor evidence="1">
        <name>Mg(2+)</name>
        <dbReference type="ChEBI" id="CHEBI:18420"/>
    </cofactor>
</comment>
<dbReference type="InterPro" id="IPR000700">
    <property type="entry name" value="PAS-assoc_C"/>
</dbReference>
<proteinExistence type="predicted"/>
<dbReference type="NCBIfam" id="TIGR00254">
    <property type="entry name" value="GGDEF"/>
    <property type="match status" value="1"/>
</dbReference>
<dbReference type="PROSITE" id="PS50113">
    <property type="entry name" value="PAC"/>
    <property type="match status" value="1"/>
</dbReference>
<organism evidence="7 8">
    <name type="scientific">Natronospirillum operosum</name>
    <dbReference type="NCBI Taxonomy" id="2759953"/>
    <lineage>
        <taxon>Bacteria</taxon>
        <taxon>Pseudomonadati</taxon>
        <taxon>Pseudomonadota</taxon>
        <taxon>Gammaproteobacteria</taxon>
        <taxon>Oceanospirillales</taxon>
        <taxon>Natronospirillaceae</taxon>
        <taxon>Natronospirillum</taxon>
    </lineage>
</organism>
<feature type="domain" description="EAL" evidence="5">
    <location>
        <begin position="620"/>
        <end position="874"/>
    </location>
</feature>
<evidence type="ECO:0000256" key="1">
    <source>
        <dbReference type="ARBA" id="ARBA00001946"/>
    </source>
</evidence>
<evidence type="ECO:0000259" key="4">
    <source>
        <dbReference type="PROSITE" id="PS50839"/>
    </source>
</evidence>
<dbReference type="CDD" id="cd01948">
    <property type="entry name" value="EAL"/>
    <property type="match status" value="1"/>
</dbReference>
<accession>A0A4Z0WI12</accession>
<keyword evidence="2" id="KW-0472">Membrane</keyword>
<dbReference type="Proteomes" id="UP000297475">
    <property type="component" value="Unassembled WGS sequence"/>
</dbReference>
<dbReference type="Gene3D" id="3.30.70.270">
    <property type="match status" value="1"/>
</dbReference>
<dbReference type="PANTHER" id="PTHR44757:SF2">
    <property type="entry name" value="BIOFILM ARCHITECTURE MAINTENANCE PROTEIN MBAA"/>
    <property type="match status" value="1"/>
</dbReference>
<dbReference type="GO" id="GO:0003824">
    <property type="term" value="F:catalytic activity"/>
    <property type="evidence" value="ECO:0007669"/>
    <property type="project" value="UniProtKB-ARBA"/>
</dbReference>
<feature type="transmembrane region" description="Helical" evidence="2">
    <location>
        <begin position="285"/>
        <end position="306"/>
    </location>
</feature>
<feature type="domain" description="PAC" evidence="3">
    <location>
        <begin position="395"/>
        <end position="446"/>
    </location>
</feature>
<feature type="transmembrane region" description="Helical" evidence="2">
    <location>
        <begin position="12"/>
        <end position="30"/>
    </location>
</feature>
<feature type="domain" description="GGDEF" evidence="6">
    <location>
        <begin position="478"/>
        <end position="611"/>
    </location>
</feature>
<dbReference type="OrthoDB" id="7053140at2"/>
<dbReference type="EMBL" id="SRMF01000001">
    <property type="protein sequence ID" value="TGG95013.1"/>
    <property type="molecule type" value="Genomic_DNA"/>
</dbReference>
<dbReference type="Pfam" id="PF03924">
    <property type="entry name" value="CHASE"/>
    <property type="match status" value="1"/>
</dbReference>
<gene>
    <name evidence="7" type="ORF">E4656_00870</name>
</gene>
<dbReference type="SUPFAM" id="SSF55073">
    <property type="entry name" value="Nucleotide cyclase"/>
    <property type="match status" value="1"/>
</dbReference>
<dbReference type="Pfam" id="PF00563">
    <property type="entry name" value="EAL"/>
    <property type="match status" value="1"/>
</dbReference>
<dbReference type="InterPro" id="IPR006189">
    <property type="entry name" value="CHASE_dom"/>
</dbReference>
<dbReference type="Gene3D" id="3.20.20.450">
    <property type="entry name" value="EAL domain"/>
    <property type="match status" value="1"/>
</dbReference>
<name>A0A4Z0WI12_9GAMM</name>
<comment type="caution">
    <text evidence="7">The sequence shown here is derived from an EMBL/GenBank/DDBJ whole genome shotgun (WGS) entry which is preliminary data.</text>
</comment>
<keyword evidence="2" id="KW-1133">Transmembrane helix</keyword>